<dbReference type="PANTHER" id="PTHR13696">
    <property type="entry name" value="P-LOOP CONTAINING NUCLEOSIDE TRIPHOSPHATE HYDROLASE"/>
    <property type="match status" value="1"/>
</dbReference>
<organism evidence="2 3">
    <name type="scientific">Acetobacter lambici</name>
    <dbReference type="NCBI Taxonomy" id="1332824"/>
    <lineage>
        <taxon>Bacteria</taxon>
        <taxon>Pseudomonadati</taxon>
        <taxon>Pseudomonadota</taxon>
        <taxon>Alphaproteobacteria</taxon>
        <taxon>Acetobacterales</taxon>
        <taxon>Acetobacteraceae</taxon>
        <taxon>Acetobacter</taxon>
    </lineage>
</organism>
<dbReference type="InterPro" id="IPR050678">
    <property type="entry name" value="DNA_Partitioning_ATPase"/>
</dbReference>
<dbReference type="Pfam" id="PF13614">
    <property type="entry name" value="AAA_31"/>
    <property type="match status" value="1"/>
</dbReference>
<proteinExistence type="predicted"/>
<dbReference type="RefSeq" id="WP_165993106.1">
    <property type="nucleotide sequence ID" value="NZ_JAMYZY010000060.1"/>
</dbReference>
<dbReference type="InterPro" id="IPR001387">
    <property type="entry name" value="Cro/C1-type_HTH"/>
</dbReference>
<protein>
    <submittedName>
        <fullName evidence="2">AAA family ATPase</fullName>
    </submittedName>
</protein>
<dbReference type="Gene3D" id="1.10.260.40">
    <property type="entry name" value="lambda repressor-like DNA-binding domains"/>
    <property type="match status" value="1"/>
</dbReference>
<name>A0ABT1F3Y4_9PROT</name>
<dbReference type="CDD" id="cd02042">
    <property type="entry name" value="ParAB_family"/>
    <property type="match status" value="1"/>
</dbReference>
<evidence type="ECO:0000313" key="3">
    <source>
        <dbReference type="Proteomes" id="UP001523528"/>
    </source>
</evidence>
<dbReference type="InterPro" id="IPR010982">
    <property type="entry name" value="Lambda_DNA-bd_dom_sf"/>
</dbReference>
<dbReference type="CDD" id="cd00093">
    <property type="entry name" value="HTH_XRE"/>
    <property type="match status" value="1"/>
</dbReference>
<dbReference type="PANTHER" id="PTHR13696:SF99">
    <property type="entry name" value="COBYRINIC ACID AC-DIAMIDE SYNTHASE"/>
    <property type="match status" value="1"/>
</dbReference>
<reference evidence="2 3" key="1">
    <citation type="submission" date="2022-06" db="EMBL/GenBank/DDBJ databases">
        <title>Acetobacer genomes from food samples.</title>
        <authorList>
            <person name="Sombolestani A."/>
        </authorList>
    </citation>
    <scope>NUCLEOTIDE SEQUENCE [LARGE SCALE GENOMIC DNA]</scope>
    <source>
        <strain evidence="2 3">R-83285</strain>
    </source>
</reference>
<evidence type="ECO:0000259" key="1">
    <source>
        <dbReference type="Pfam" id="PF13614"/>
    </source>
</evidence>
<comment type="caution">
    <text evidence="2">The sequence shown here is derived from an EMBL/GenBank/DDBJ whole genome shotgun (WGS) entry which is preliminary data.</text>
</comment>
<sequence length="356" mass="39211">MTKSEWLRESREHLGLSQTDLRNLLNTALNRSYDKSRISRWENSKENIPAEVVKQIESLIATRKNRAKVIALANQKGGVGKTTSSLNIAAALRRVGRRVLLIDLDPQASASDWLLGHKGLDYFREGRSIYHNLLNDRPIEECIIKTDEEEKLQSAGFDLISSHINLAEADSRREPGFEHALAENLESIANDYEFIIIDAPPNLGLMTYMALVAADVVIVPVQTEPPDAMGVALLLSTVQKIQRRLNPQLRVGGILPTRYNGRQSVDREVLHHLIQSTAGTAIVLEPIPESAVYGNAAWSGVIAVDASPKAKAVGPYVRLCSALASENPLPMALLNLDDNTQDDEESEKMEGGRSPV</sequence>
<dbReference type="SUPFAM" id="SSF52540">
    <property type="entry name" value="P-loop containing nucleoside triphosphate hydrolases"/>
    <property type="match status" value="1"/>
</dbReference>
<dbReference type="InterPro" id="IPR025669">
    <property type="entry name" value="AAA_dom"/>
</dbReference>
<feature type="domain" description="AAA" evidence="1">
    <location>
        <begin position="67"/>
        <end position="250"/>
    </location>
</feature>
<dbReference type="Proteomes" id="UP001523528">
    <property type="component" value="Unassembled WGS sequence"/>
</dbReference>
<dbReference type="InterPro" id="IPR027417">
    <property type="entry name" value="P-loop_NTPase"/>
</dbReference>
<gene>
    <name evidence="2" type="ORF">NKW50_15260</name>
</gene>
<dbReference type="Gene3D" id="3.40.50.300">
    <property type="entry name" value="P-loop containing nucleotide triphosphate hydrolases"/>
    <property type="match status" value="1"/>
</dbReference>
<evidence type="ECO:0000313" key="2">
    <source>
        <dbReference type="EMBL" id="MCP1259931.1"/>
    </source>
</evidence>
<accession>A0ABT1F3Y4</accession>
<dbReference type="EMBL" id="JAMYZZ010000064">
    <property type="protein sequence ID" value="MCP1259931.1"/>
    <property type="molecule type" value="Genomic_DNA"/>
</dbReference>
<keyword evidence="3" id="KW-1185">Reference proteome</keyword>
<dbReference type="SUPFAM" id="SSF47413">
    <property type="entry name" value="lambda repressor-like DNA-binding domains"/>
    <property type="match status" value="1"/>
</dbReference>